<comment type="caution">
    <text evidence="2">The sequence shown here is derived from an EMBL/GenBank/DDBJ whole genome shotgun (WGS) entry which is preliminary data.</text>
</comment>
<gene>
    <name evidence="2" type="ORF">CKO43_24475</name>
</gene>
<reference evidence="2" key="1">
    <citation type="submission" date="2017-08" db="EMBL/GenBank/DDBJ databases">
        <authorList>
            <person name="Imhoff J.F."/>
            <person name="Rahn T."/>
            <person name="Kuenzel S."/>
            <person name="Neulinger S.C."/>
        </authorList>
    </citation>
    <scope>NUCLEOTIDE SEQUENCE</scope>
    <source>
        <strain evidence="2">IM 151</strain>
    </source>
</reference>
<proteinExistence type="predicted"/>
<sequence>MSSGALGLFVLVLVPAFVLLALAMDRHHEDWFGVAPPPGRPRRWRLLALLLIAGCALAASLMPHPGLAWVELVCAASCAAFLVVAGVSRWRRR</sequence>
<dbReference type="RefSeq" id="WP_200231142.1">
    <property type="nucleotide sequence ID" value="NZ_NRRT01000059.1"/>
</dbReference>
<dbReference type="Pfam" id="PF11804">
    <property type="entry name" value="DUF3325"/>
    <property type="match status" value="1"/>
</dbReference>
<dbReference type="InterPro" id="IPR021762">
    <property type="entry name" value="DUF3325"/>
</dbReference>
<dbReference type="Proteomes" id="UP001041814">
    <property type="component" value="Unassembled WGS sequence"/>
</dbReference>
<feature type="transmembrane region" description="Helical" evidence="1">
    <location>
        <begin position="68"/>
        <end position="87"/>
    </location>
</feature>
<accession>A0ABS1E4P4</accession>
<reference evidence="2" key="2">
    <citation type="journal article" date="2020" name="Microorganisms">
        <title>Osmotic Adaptation and Compatible Solute Biosynthesis of Phototrophic Bacteria as Revealed from Genome Analyses.</title>
        <authorList>
            <person name="Imhoff J.F."/>
            <person name="Rahn T."/>
            <person name="Kunzel S."/>
            <person name="Keller A."/>
            <person name="Neulinger S.C."/>
        </authorList>
    </citation>
    <scope>NUCLEOTIDE SEQUENCE</scope>
    <source>
        <strain evidence="2">IM 151</strain>
    </source>
</reference>
<evidence type="ECO:0008006" key="4">
    <source>
        <dbReference type="Google" id="ProtNLM"/>
    </source>
</evidence>
<keyword evidence="1" id="KW-1133">Transmembrane helix</keyword>
<keyword evidence="1" id="KW-0472">Membrane</keyword>
<evidence type="ECO:0000256" key="1">
    <source>
        <dbReference type="SAM" id="Phobius"/>
    </source>
</evidence>
<keyword evidence="1" id="KW-0812">Transmembrane</keyword>
<name>A0ABS1E4P4_RUBGE</name>
<protein>
    <recommendedName>
        <fullName evidence="4">DUF3325 domain-containing protein</fullName>
    </recommendedName>
</protein>
<keyword evidence="3" id="KW-1185">Reference proteome</keyword>
<evidence type="ECO:0000313" key="2">
    <source>
        <dbReference type="EMBL" id="MBK1715907.1"/>
    </source>
</evidence>
<dbReference type="EMBL" id="NRRU01000176">
    <property type="protein sequence ID" value="MBK1715907.1"/>
    <property type="molecule type" value="Genomic_DNA"/>
</dbReference>
<organism evidence="2 3">
    <name type="scientific">Rubrivivax gelatinosus</name>
    <name type="common">Rhodocyclus gelatinosus</name>
    <name type="synonym">Rhodopseudomonas gelatinosa</name>
    <dbReference type="NCBI Taxonomy" id="28068"/>
    <lineage>
        <taxon>Bacteria</taxon>
        <taxon>Pseudomonadati</taxon>
        <taxon>Pseudomonadota</taxon>
        <taxon>Betaproteobacteria</taxon>
        <taxon>Burkholderiales</taxon>
        <taxon>Sphaerotilaceae</taxon>
        <taxon>Rubrivivax</taxon>
    </lineage>
</organism>
<feature type="transmembrane region" description="Helical" evidence="1">
    <location>
        <begin position="6"/>
        <end position="23"/>
    </location>
</feature>
<evidence type="ECO:0000313" key="3">
    <source>
        <dbReference type="Proteomes" id="UP001041814"/>
    </source>
</evidence>
<feature type="transmembrane region" description="Helical" evidence="1">
    <location>
        <begin position="44"/>
        <end position="62"/>
    </location>
</feature>